<keyword evidence="3" id="KW-1185">Reference proteome</keyword>
<sequence length="191" mass="21985">MEKKEEKSILAKTIRSESFVEKIILLFATAIISGFLIPYVTNEIQRTRLKNEIILQAQSKLLDDASKTLITYETLLADISWFKTSVAYDTARHQKAFEKYSEDAVSLLSQWRVESLKARNLTSPKISADLDSFQMKMFRLQDTPMNQLHKNNGSVTEWEKQHIINIKMLTEANSLVIQLAKDMNITKNSIE</sequence>
<name>A0ABT6Y364_9BACT</name>
<comment type="caution">
    <text evidence="2">The sequence shown here is derived from an EMBL/GenBank/DDBJ whole genome shotgun (WGS) entry which is preliminary data.</text>
</comment>
<organism evidence="2 3">
    <name type="scientific">Flectobacillus roseus</name>
    <dbReference type="NCBI Taxonomy" id="502259"/>
    <lineage>
        <taxon>Bacteria</taxon>
        <taxon>Pseudomonadati</taxon>
        <taxon>Bacteroidota</taxon>
        <taxon>Cytophagia</taxon>
        <taxon>Cytophagales</taxon>
        <taxon>Flectobacillaceae</taxon>
        <taxon>Flectobacillus</taxon>
    </lineage>
</organism>
<reference evidence="2 3" key="1">
    <citation type="submission" date="2023-05" db="EMBL/GenBank/DDBJ databases">
        <title>Novel species of genus Flectobacillus isolated from stream in China.</title>
        <authorList>
            <person name="Lu H."/>
        </authorList>
    </citation>
    <scope>NUCLEOTIDE SEQUENCE [LARGE SCALE GENOMIC DNA]</scope>
    <source>
        <strain evidence="2 3">KCTC 42575</strain>
    </source>
</reference>
<keyword evidence="1" id="KW-1133">Transmembrane helix</keyword>
<protein>
    <submittedName>
        <fullName evidence="2">Uncharacterized protein</fullName>
    </submittedName>
</protein>
<dbReference type="Proteomes" id="UP001236507">
    <property type="component" value="Unassembled WGS sequence"/>
</dbReference>
<keyword evidence="1" id="KW-0472">Membrane</keyword>
<evidence type="ECO:0000313" key="3">
    <source>
        <dbReference type="Proteomes" id="UP001236507"/>
    </source>
</evidence>
<proteinExistence type="predicted"/>
<evidence type="ECO:0000313" key="2">
    <source>
        <dbReference type="EMBL" id="MDI9858007.1"/>
    </source>
</evidence>
<keyword evidence="1" id="KW-0812">Transmembrane</keyword>
<accession>A0ABT6Y364</accession>
<dbReference type="RefSeq" id="WP_283343278.1">
    <property type="nucleotide sequence ID" value="NZ_JASHIF010000002.1"/>
</dbReference>
<feature type="transmembrane region" description="Helical" evidence="1">
    <location>
        <begin position="20"/>
        <end position="40"/>
    </location>
</feature>
<evidence type="ECO:0000256" key="1">
    <source>
        <dbReference type="SAM" id="Phobius"/>
    </source>
</evidence>
<dbReference type="EMBL" id="JASHIF010000002">
    <property type="protein sequence ID" value="MDI9858007.1"/>
    <property type="molecule type" value="Genomic_DNA"/>
</dbReference>
<gene>
    <name evidence="2" type="ORF">QM524_02185</name>
</gene>